<organism evidence="1 2">
    <name type="scientific">Smallanthus sonchifolius</name>
    <dbReference type="NCBI Taxonomy" id="185202"/>
    <lineage>
        <taxon>Eukaryota</taxon>
        <taxon>Viridiplantae</taxon>
        <taxon>Streptophyta</taxon>
        <taxon>Embryophyta</taxon>
        <taxon>Tracheophyta</taxon>
        <taxon>Spermatophyta</taxon>
        <taxon>Magnoliopsida</taxon>
        <taxon>eudicotyledons</taxon>
        <taxon>Gunneridae</taxon>
        <taxon>Pentapetalae</taxon>
        <taxon>asterids</taxon>
        <taxon>campanulids</taxon>
        <taxon>Asterales</taxon>
        <taxon>Asteraceae</taxon>
        <taxon>Asteroideae</taxon>
        <taxon>Heliantheae alliance</taxon>
        <taxon>Millerieae</taxon>
        <taxon>Smallanthus</taxon>
    </lineage>
</organism>
<keyword evidence="2" id="KW-1185">Reference proteome</keyword>
<dbReference type="EMBL" id="CM042019">
    <property type="protein sequence ID" value="KAI3823726.1"/>
    <property type="molecule type" value="Genomic_DNA"/>
</dbReference>
<dbReference type="Proteomes" id="UP001056120">
    <property type="component" value="Linkage Group LG02"/>
</dbReference>
<name>A0ACB9JUK0_9ASTR</name>
<evidence type="ECO:0000313" key="2">
    <source>
        <dbReference type="Proteomes" id="UP001056120"/>
    </source>
</evidence>
<proteinExistence type="predicted"/>
<protein>
    <submittedName>
        <fullName evidence="1">Uncharacterized protein</fullName>
    </submittedName>
</protein>
<sequence length="160" mass="18567">MGITLHDDKEDKELFKSWCRIALNSAIVVRLVKQATEEKPPAIVRLHFPFPEHKSIHKVDSLLSTTSYEFKKAIADARFMPEGPELIKKLSVQECEKHVSEENLENRELLRHLYDEDTTSFNLSVVDVSKLQSVWTLDDWSLRETERAEAQGCWPIADFR</sequence>
<accession>A0ACB9JUK0</accession>
<reference evidence="2" key="1">
    <citation type="journal article" date="2022" name="Mol. Ecol. Resour.">
        <title>The genomes of chicory, endive, great burdock and yacon provide insights into Asteraceae palaeo-polyploidization history and plant inulin production.</title>
        <authorList>
            <person name="Fan W."/>
            <person name="Wang S."/>
            <person name="Wang H."/>
            <person name="Wang A."/>
            <person name="Jiang F."/>
            <person name="Liu H."/>
            <person name="Zhao H."/>
            <person name="Xu D."/>
            <person name="Zhang Y."/>
        </authorList>
    </citation>
    <scope>NUCLEOTIDE SEQUENCE [LARGE SCALE GENOMIC DNA]</scope>
    <source>
        <strain evidence="2">cv. Yunnan</strain>
    </source>
</reference>
<evidence type="ECO:0000313" key="1">
    <source>
        <dbReference type="EMBL" id="KAI3823726.1"/>
    </source>
</evidence>
<gene>
    <name evidence="1" type="ORF">L1987_05166</name>
</gene>
<reference evidence="1 2" key="2">
    <citation type="journal article" date="2022" name="Mol. Ecol. Resour.">
        <title>The genomes of chicory, endive, great burdock and yacon provide insights into Asteraceae paleo-polyploidization history and plant inulin production.</title>
        <authorList>
            <person name="Fan W."/>
            <person name="Wang S."/>
            <person name="Wang H."/>
            <person name="Wang A."/>
            <person name="Jiang F."/>
            <person name="Liu H."/>
            <person name="Zhao H."/>
            <person name="Xu D."/>
            <person name="Zhang Y."/>
        </authorList>
    </citation>
    <scope>NUCLEOTIDE SEQUENCE [LARGE SCALE GENOMIC DNA]</scope>
    <source>
        <strain evidence="2">cv. Yunnan</strain>
        <tissue evidence="1">Leaves</tissue>
    </source>
</reference>
<comment type="caution">
    <text evidence="1">The sequence shown here is derived from an EMBL/GenBank/DDBJ whole genome shotgun (WGS) entry which is preliminary data.</text>
</comment>